<dbReference type="PANTHER" id="PTHR35910:SF6">
    <property type="entry name" value="2EXR DOMAIN-CONTAINING PROTEIN"/>
    <property type="match status" value="1"/>
</dbReference>
<reference evidence="4" key="1">
    <citation type="journal article" date="2017" name="Genome Biol. Evol.">
        <title>The complete genome sequence of the phytopathogenic fungus Sclerotinia sclerotiorum reveals insights into the genome architecture of broad host range pathogens.</title>
        <authorList>
            <person name="Derbyshire M."/>
            <person name="Denton-Giles M."/>
            <person name="Hegedus D."/>
            <person name="Seifbarghy S."/>
            <person name="Rollins J."/>
            <person name="van Kan J."/>
            <person name="Seidl M.F."/>
            <person name="Faino L."/>
            <person name="Mbengue M."/>
            <person name="Navaud O."/>
            <person name="Raffaele S."/>
            <person name="Hammond-Kosack K."/>
            <person name="Heard S."/>
            <person name="Oliver R."/>
        </authorList>
    </citation>
    <scope>NUCLEOTIDE SEQUENCE [LARGE SCALE GENOMIC DNA]</scope>
    <source>
        <strain evidence="4">ATCC 18683 / 1980 / Ss-1</strain>
    </source>
</reference>
<dbReference type="Pfam" id="PF20150">
    <property type="entry name" value="2EXR"/>
    <property type="match status" value="1"/>
</dbReference>
<dbReference type="OrthoDB" id="3473305at2759"/>
<keyword evidence="1" id="KW-0175">Coiled coil</keyword>
<sequence>MDSECKKGCLSINCVRENEELRLQVRERDEEIMRLKVRLQNKEKEMRRLRCGILEPLQSFHLFPQLPPEIRCQIWQLMIPPPQIIPIGLPFMPSDCDKKRILYIDRNDGIGKVSSKGLQRLCIYDCFASKKPRRFYRLRLPAIVHTCQESRQLAIGAYNLCFGIRLASSSTIYVRSFLDNKAATSIHTIIPHKLVNRDGIHFRPECDIICLTTESGKSGIWDVLHVARTDELGTENIQQLIIDIKGFEQLIDRWERPNSFFPHLTNLFVTANEADPSGKFLSLREIMIRIMQAIRKYKIETPGALFSSLRITALEWKFVQSLHNSGTWHNPSKRIALHPSYDKLWKFLEKQEREGPN</sequence>
<evidence type="ECO:0000256" key="1">
    <source>
        <dbReference type="SAM" id="Coils"/>
    </source>
</evidence>
<evidence type="ECO:0000313" key="4">
    <source>
        <dbReference type="Proteomes" id="UP000177798"/>
    </source>
</evidence>
<evidence type="ECO:0000259" key="2">
    <source>
        <dbReference type="Pfam" id="PF20150"/>
    </source>
</evidence>
<gene>
    <name evidence="3" type="ORF">sscle_03g024870</name>
</gene>
<accession>A0A1D9PYE5</accession>
<feature type="domain" description="2EXR" evidence="2">
    <location>
        <begin position="60"/>
        <end position="175"/>
    </location>
</feature>
<protein>
    <recommendedName>
        <fullName evidence="2">2EXR domain-containing protein</fullName>
    </recommendedName>
</protein>
<name>A0A1D9PYE5_SCLS1</name>
<dbReference type="Proteomes" id="UP000177798">
    <property type="component" value="Chromosome 3"/>
</dbReference>
<evidence type="ECO:0000313" key="3">
    <source>
        <dbReference type="EMBL" id="APA07717.1"/>
    </source>
</evidence>
<dbReference type="PANTHER" id="PTHR35910">
    <property type="entry name" value="2EXR DOMAIN-CONTAINING PROTEIN"/>
    <property type="match status" value="1"/>
</dbReference>
<proteinExistence type="predicted"/>
<dbReference type="VEuPathDB" id="FungiDB:sscle_03g024870"/>
<feature type="coiled-coil region" evidence="1">
    <location>
        <begin position="18"/>
        <end position="52"/>
    </location>
</feature>
<dbReference type="EMBL" id="CP017816">
    <property type="protein sequence ID" value="APA07717.1"/>
    <property type="molecule type" value="Genomic_DNA"/>
</dbReference>
<dbReference type="InterPro" id="IPR045518">
    <property type="entry name" value="2EXR"/>
</dbReference>
<organism evidence="3 4">
    <name type="scientific">Sclerotinia sclerotiorum (strain ATCC 18683 / 1980 / Ss-1)</name>
    <name type="common">White mold</name>
    <name type="synonym">Whetzelinia sclerotiorum</name>
    <dbReference type="NCBI Taxonomy" id="665079"/>
    <lineage>
        <taxon>Eukaryota</taxon>
        <taxon>Fungi</taxon>
        <taxon>Dikarya</taxon>
        <taxon>Ascomycota</taxon>
        <taxon>Pezizomycotina</taxon>
        <taxon>Leotiomycetes</taxon>
        <taxon>Helotiales</taxon>
        <taxon>Sclerotiniaceae</taxon>
        <taxon>Sclerotinia</taxon>
    </lineage>
</organism>
<dbReference type="AlphaFoldDB" id="A0A1D9PYE5"/>
<dbReference type="RefSeq" id="XP_001598633.1">
    <property type="nucleotide sequence ID" value="XM_001598583.1"/>
</dbReference>
<dbReference type="KEGG" id="ssl:SS1G_00722"/>